<evidence type="ECO:0008006" key="8">
    <source>
        <dbReference type="Google" id="ProtNLM"/>
    </source>
</evidence>
<organism evidence="6 7">
    <name type="scientific">Cichlidogyrus casuarinus</name>
    <dbReference type="NCBI Taxonomy" id="1844966"/>
    <lineage>
        <taxon>Eukaryota</taxon>
        <taxon>Metazoa</taxon>
        <taxon>Spiralia</taxon>
        <taxon>Lophotrochozoa</taxon>
        <taxon>Platyhelminthes</taxon>
        <taxon>Monogenea</taxon>
        <taxon>Monopisthocotylea</taxon>
        <taxon>Dactylogyridea</taxon>
        <taxon>Ancyrocephalidae</taxon>
        <taxon>Cichlidogyrus</taxon>
    </lineage>
</organism>
<dbReference type="Gene3D" id="3.40.50.720">
    <property type="entry name" value="NAD(P)-binding Rossmann-like Domain"/>
    <property type="match status" value="1"/>
</dbReference>
<evidence type="ECO:0000256" key="4">
    <source>
        <dbReference type="ARBA" id="ARBA00022857"/>
    </source>
</evidence>
<evidence type="ECO:0000313" key="6">
    <source>
        <dbReference type="EMBL" id="KAL3307471.1"/>
    </source>
</evidence>
<dbReference type="Gene3D" id="3.50.50.60">
    <property type="entry name" value="FAD/NAD(P)-binding domain"/>
    <property type="match status" value="1"/>
</dbReference>
<dbReference type="GO" id="GO:0016491">
    <property type="term" value="F:oxidoreductase activity"/>
    <property type="evidence" value="ECO:0007669"/>
    <property type="project" value="UniProtKB-KW"/>
</dbReference>
<dbReference type="Proteomes" id="UP001626550">
    <property type="component" value="Unassembled WGS sequence"/>
</dbReference>
<dbReference type="InterPro" id="IPR055275">
    <property type="entry name" value="Ferredox_Rdtase"/>
</dbReference>
<comment type="caution">
    <text evidence="6">The sequence shown here is derived from an EMBL/GenBank/DDBJ whole genome shotgun (WGS) entry which is preliminary data.</text>
</comment>
<evidence type="ECO:0000256" key="2">
    <source>
        <dbReference type="ARBA" id="ARBA00022630"/>
    </source>
</evidence>
<reference evidence="6 7" key="1">
    <citation type="submission" date="2024-11" db="EMBL/GenBank/DDBJ databases">
        <title>Adaptive evolution of stress response genes in parasites aligns with host niche diversity.</title>
        <authorList>
            <person name="Hahn C."/>
            <person name="Resl P."/>
        </authorList>
    </citation>
    <scope>NUCLEOTIDE SEQUENCE [LARGE SCALE GENOMIC DNA]</scope>
    <source>
        <strain evidence="6">EGGRZ-B1_66</strain>
        <tissue evidence="6">Body</tissue>
    </source>
</reference>
<name>A0ABD2PJ40_9PLAT</name>
<dbReference type="SUPFAM" id="SSF51905">
    <property type="entry name" value="FAD/NAD(P)-binding domain"/>
    <property type="match status" value="1"/>
</dbReference>
<keyword evidence="2" id="KW-0285">Flavoprotein</keyword>
<evidence type="ECO:0000313" key="7">
    <source>
        <dbReference type="Proteomes" id="UP001626550"/>
    </source>
</evidence>
<sequence>MKIAGEELHGVVSAKDFVGWYNGFPAAHFREPNLKCETVSIVGIGNVALDVARILLSPIDRLRSTDMPENVIQCLCDSRVRKVNIISRRGPLHVAFTLKEFRELTRLPGNKAGEDRIAINLLPHGIFQQTVSQPQDIDSFIQGEPDLNQKAEACSGSALELLPTDLLVRSIGYKAVRIDPDLPFDEEAGHIDCDRITGRVADSCMYAVGWVKKGPHGTIVDAAVDAKQTAESVLQQLQDEVQSKPGSEHVLRLCREKGIKVVSFKDWERMDIMEKSAGHKLGKPREKLLTVQDMIKAAFTQVSRNRS</sequence>
<dbReference type="PANTHER" id="PTHR48467">
    <property type="entry name" value="GLUTAMATE SYNTHASE 1 [NADH], CHLOROPLASTIC-LIKE"/>
    <property type="match status" value="1"/>
</dbReference>
<accession>A0ABD2PJ40</accession>
<proteinExistence type="predicted"/>
<keyword evidence="4" id="KW-0521">NADP</keyword>
<evidence type="ECO:0000256" key="3">
    <source>
        <dbReference type="ARBA" id="ARBA00022827"/>
    </source>
</evidence>
<protein>
    <recommendedName>
        <fullName evidence="8">NADPH:adrenodoxin oxidoreductase, mitochondrial</fullName>
    </recommendedName>
</protein>
<evidence type="ECO:0000256" key="5">
    <source>
        <dbReference type="ARBA" id="ARBA00023002"/>
    </source>
</evidence>
<evidence type="ECO:0000256" key="1">
    <source>
        <dbReference type="ARBA" id="ARBA00001974"/>
    </source>
</evidence>
<keyword evidence="5" id="KW-0560">Oxidoreductase</keyword>
<gene>
    <name evidence="6" type="ORF">Ciccas_014012</name>
</gene>
<dbReference type="AlphaFoldDB" id="A0ABD2PJ40"/>
<keyword evidence="7" id="KW-1185">Reference proteome</keyword>
<keyword evidence="3" id="KW-0274">FAD</keyword>
<dbReference type="EMBL" id="JBJKFK010007271">
    <property type="protein sequence ID" value="KAL3307471.1"/>
    <property type="molecule type" value="Genomic_DNA"/>
</dbReference>
<dbReference type="InterPro" id="IPR036188">
    <property type="entry name" value="FAD/NAD-bd_sf"/>
</dbReference>
<dbReference type="PANTHER" id="PTHR48467:SF1">
    <property type="entry name" value="GLUTAMATE SYNTHASE 1 [NADH], CHLOROPLASTIC-LIKE"/>
    <property type="match status" value="1"/>
</dbReference>
<dbReference type="SUPFAM" id="SSF51971">
    <property type="entry name" value="Nucleotide-binding domain"/>
    <property type="match status" value="1"/>
</dbReference>
<comment type="cofactor">
    <cofactor evidence="1">
        <name>FAD</name>
        <dbReference type="ChEBI" id="CHEBI:57692"/>
    </cofactor>
</comment>